<evidence type="ECO:0000256" key="6">
    <source>
        <dbReference type="ARBA" id="ARBA00020658"/>
    </source>
</evidence>
<keyword evidence="11" id="KW-0482">Metalloprotease</keyword>
<evidence type="ECO:0000259" key="20">
    <source>
        <dbReference type="Pfam" id="PF20652"/>
    </source>
</evidence>
<dbReference type="InterPro" id="IPR007191">
    <property type="entry name" value="Sec8_exocyst_N"/>
</dbReference>
<comment type="similarity">
    <text evidence="4">Belongs to the peptidase M24B family.</text>
</comment>
<evidence type="ECO:0000259" key="16">
    <source>
        <dbReference type="Pfam" id="PF00557"/>
    </source>
</evidence>
<evidence type="ECO:0000259" key="18">
    <source>
        <dbReference type="Pfam" id="PF04048"/>
    </source>
</evidence>
<dbReference type="Pfam" id="PF16189">
    <property type="entry name" value="Creatinase_N_2"/>
    <property type="match status" value="1"/>
</dbReference>
<evidence type="ECO:0000256" key="8">
    <source>
        <dbReference type="ARBA" id="ARBA00022670"/>
    </source>
</evidence>
<dbReference type="PANTHER" id="PTHR43763:SF6">
    <property type="entry name" value="XAA-PRO AMINOPEPTIDASE 1"/>
    <property type="match status" value="1"/>
</dbReference>
<dbReference type="EC" id="3.4.11.9" evidence="5"/>
<evidence type="ECO:0000256" key="14">
    <source>
        <dbReference type="ARBA" id="ARBA00032413"/>
    </source>
</evidence>
<reference key="1">
    <citation type="journal article" date="2014" name="PLoS Genet.">
        <title>Signature Gene Expression Reveals Novel Clues to the Molecular Mechanisms of Dimorphic Transition in Penicillium marneffei.</title>
        <authorList>
            <person name="Yang E."/>
            <person name="Wang G."/>
            <person name="Cai J."/>
            <person name="Woo P.C."/>
            <person name="Lau S.K."/>
            <person name="Yuen K.-Y."/>
            <person name="Chow W.-N."/>
            <person name="Lin X."/>
        </authorList>
    </citation>
    <scope>NUCLEOTIDE SEQUENCE [LARGE SCALE GENOMIC DNA]</scope>
    <source>
        <strain>PM1</strain>
    </source>
</reference>
<dbReference type="InterPro" id="IPR050422">
    <property type="entry name" value="X-Pro_aminopeptidase_P"/>
</dbReference>
<keyword evidence="8" id="KW-0645">Protease</keyword>
<dbReference type="InterPro" id="IPR036005">
    <property type="entry name" value="Creatinase/aminopeptidase-like"/>
</dbReference>
<dbReference type="FunFam" id="3.90.230.10:FF:000007">
    <property type="entry name" value="Xaa-Pro aminopeptidase P"/>
    <property type="match status" value="1"/>
</dbReference>
<evidence type="ECO:0000256" key="9">
    <source>
        <dbReference type="ARBA" id="ARBA00022723"/>
    </source>
</evidence>
<evidence type="ECO:0000256" key="3">
    <source>
        <dbReference type="ARBA" id="ARBA00002443"/>
    </source>
</evidence>
<evidence type="ECO:0000256" key="11">
    <source>
        <dbReference type="ARBA" id="ARBA00023049"/>
    </source>
</evidence>
<dbReference type="HOGENOM" id="CLU_002492_0_0_1"/>
<feature type="region of interest" description="Disordered" evidence="15">
    <location>
        <begin position="1170"/>
        <end position="1191"/>
    </location>
</feature>
<feature type="domain" description="Creatinase N-terminal" evidence="17">
    <location>
        <begin position="12"/>
        <end position="123"/>
    </location>
</feature>
<dbReference type="Gene3D" id="3.90.230.10">
    <property type="entry name" value="Creatinase/methionine aminopeptidase superfamily"/>
    <property type="match status" value="1"/>
</dbReference>
<dbReference type="Pfam" id="PF01321">
    <property type="entry name" value="Creatinase_N"/>
    <property type="match status" value="1"/>
</dbReference>
<dbReference type="SUPFAM" id="SSF53092">
    <property type="entry name" value="Creatinase/prolidase N-terminal domain"/>
    <property type="match status" value="1"/>
</dbReference>
<keyword evidence="9" id="KW-0479">Metal-binding</keyword>
<feature type="compositionally biased region" description="Basic and acidic residues" evidence="15">
    <location>
        <begin position="644"/>
        <end position="655"/>
    </location>
</feature>
<feature type="compositionally biased region" description="Gly residues" evidence="15">
    <location>
        <begin position="618"/>
        <end position="643"/>
    </location>
</feature>
<evidence type="ECO:0000256" key="7">
    <source>
        <dbReference type="ARBA" id="ARBA00022438"/>
    </source>
</evidence>
<protein>
    <recommendedName>
        <fullName evidence="6">Probable Xaa-Pro aminopeptidase P</fullName>
        <ecNumber evidence="5">3.4.11.9</ecNumber>
    </recommendedName>
    <alternativeName>
        <fullName evidence="13">Aminoacylproline aminopeptidase</fullName>
    </alternativeName>
    <alternativeName>
        <fullName evidence="14">Prolidase</fullName>
    </alternativeName>
</protein>
<evidence type="ECO:0000256" key="4">
    <source>
        <dbReference type="ARBA" id="ARBA00008766"/>
    </source>
</evidence>
<accession>A0A093UL74</accession>
<dbReference type="PANTHER" id="PTHR43763">
    <property type="entry name" value="XAA-PRO AMINOPEPTIDASE 1"/>
    <property type="match status" value="1"/>
</dbReference>
<organism evidence="21">
    <name type="scientific">Talaromyces marneffei PM1</name>
    <dbReference type="NCBI Taxonomy" id="1077442"/>
    <lineage>
        <taxon>Eukaryota</taxon>
        <taxon>Fungi</taxon>
        <taxon>Dikarya</taxon>
        <taxon>Ascomycota</taxon>
        <taxon>Pezizomycotina</taxon>
        <taxon>Eurotiomycetes</taxon>
        <taxon>Eurotiomycetidae</taxon>
        <taxon>Eurotiales</taxon>
        <taxon>Trichocomaceae</taxon>
        <taxon>Talaromyces</taxon>
        <taxon>Talaromyces sect. Talaromyces</taxon>
    </lineage>
</organism>
<dbReference type="eggNOG" id="KOG3691">
    <property type="taxonomic scope" value="Eukaryota"/>
</dbReference>
<gene>
    <name evidence="21" type="ORF">GQ26_0770030</name>
</gene>
<feature type="compositionally biased region" description="Polar residues" evidence="15">
    <location>
        <begin position="1177"/>
        <end position="1187"/>
    </location>
</feature>
<feature type="domain" description="Peptidase M24 C-terminal" evidence="19">
    <location>
        <begin position="531"/>
        <end position="569"/>
    </location>
</feature>
<dbReference type="Pfam" id="PF00557">
    <property type="entry name" value="Peptidase_M24"/>
    <property type="match status" value="1"/>
</dbReference>
<dbReference type="GO" id="GO:0046872">
    <property type="term" value="F:metal ion binding"/>
    <property type="evidence" value="ECO:0007669"/>
    <property type="project" value="UniProtKB-KW"/>
</dbReference>
<evidence type="ECO:0000256" key="13">
    <source>
        <dbReference type="ARBA" id="ARBA00030849"/>
    </source>
</evidence>
<proteinExistence type="inferred from homology"/>
<evidence type="ECO:0000256" key="10">
    <source>
        <dbReference type="ARBA" id="ARBA00022801"/>
    </source>
</evidence>
<comment type="caution">
    <text evidence="21">The sequence shown here is derived from an EMBL/GenBank/DDBJ whole genome shotgun (WGS) entry which is preliminary data.</text>
</comment>
<keyword evidence="7 21" id="KW-0031">Aminopeptidase</keyword>
<feature type="domain" description="Peptidase M24" evidence="16">
    <location>
        <begin position="301"/>
        <end position="517"/>
    </location>
</feature>
<dbReference type="InterPro" id="IPR032416">
    <property type="entry name" value="Peptidase_M24_C"/>
</dbReference>
<keyword evidence="10" id="KW-0378">Hydrolase</keyword>
<feature type="region of interest" description="Disordered" evidence="15">
    <location>
        <begin position="593"/>
        <end position="711"/>
    </location>
</feature>
<sequence length="1733" mass="193434">METVDTSERLVQLRELMKRNNLDVYKFISGFTGSAGTAVISSTAAALSTDGRYFNQAAKQLDSNWTLLKRGLEGVPTWQEWTTEQAEGGKTVGVDPSVITAASARKLSETLEKSGSKLIGIEQNLVDQIWGDKRPARPNETVKIHPAEYAGKPFQEKIADLRKELKTKKRAGFIVSVLDEIAWLFNLRGNDIPYNPVFFSYAVITPETVDLYINDEKLSPEVKAHLGSDVVVKPYESIFADARALSVNAPLTENGSPMKYLTSNKASWALSLSFGGEKKLDEARSPISDAKAIKNEVELKGMRNCHIRDGAALSEYFAWLENELINKKSTLDEVDGADKLEQIRSKHDKFVGLSFDTISSTGPNAAVIHYKPEKGICSVIDPNAIYLCDSGGQYLDGTTDTTRTFHFGTPTEMEKKAFTLVLKGLIALDTAVFPKGTSGFALDALARQHLWRYGLDYLHGTGHGVGAYLNVHEGPIGVGTRIQYSEVSLSPGNVISDEPGYYEDGKFGIRIENIIMAREVETPYKFGEKSWLGFEHVTMTPIGQNLIETSLLSEEERQWVNNYHAEMHDNQIPIGKWLTLDANTVVIYQHQPATDTGMSGRNPYANGYGYPSDSGRSENGGYGGSSGLGVNGYGGGGNAGGGGNRDRERERERRPGGYGGFMNEEPQRPPTPSSTLSRERDRDRDYDRGRGEQDRRPSAASSSRSRPRDVNTELLQTIQRNWDFMATEDCIPVQVALQLMDNSTLGKADREPEFLQTQKQIQKTLRSIVNEHHQGFNSSIGTYHKIQASIHSSQNRVRTLRSSLEETKSGLLTTKPELQGLATSSQDYDDILQLFNQIHEVQMLPEKLEQKISDKRFLSAVDILQEGLRLMRRSEFEEIGALSDLRSYFTNQETSLTEILIEELHDHLYLKSPYCQDRWKASATDEKASQGSANGATWERPVYSFLAKMDVSKPMIEDSSRNPEADTFHYISLIIEALNRMGNLDIAVDRIEQRLPVELFAVVDKTSAEVDARHPNLARTLLSQDNKSGLPTEINEQRGPVLTEFLWNLYAKFEAIAEGHRVIHDVIVGIIHRERLGKTTLADGFKELWKLYQSEIRSLLHDYLATDGDDSYRTVPRQAEAKRNFSLNQRDRNKKMFKMSDVDQKSSDMKTERDELDEILRHSVPGLVTKTAERTNSDGTPTSKQGNSGTGHKLLIQPSVFNMGLLLPPSLSFIQKLKDIVPADSDIAMSTLTSFLDDFLINVFQPQLDEAVTDLCALSFIASDAFSEDPNWVTVSPKPIFKGTVNFMSLVKAFSKMLDSIPHDQMFTQMVLSQIVTYYDKCCGWYKAMVTRISSPVNGGTRLKKPALFADAGEIHETVKKLLVGNGDRKALIDKETEILLRETSAIPLDEFDLISDPKNVVTLSLLHNSLQWLVSQLSKLRYITSSSVDSSRSESKRMTHARRWTLISTIKPRRDSISQPVYLPMNNETVIIFDNTLQSLRNLANNALLAMQIDIRCRVIYVLTKAMAGPQGPQPLLVDTPSTPAPSANTNWHLLLPTPPAAASPQVLELNNELIAIDTNLSSYLAPSEEQFITSGLARFIDQTFIFCTQYIGALNHNGALRLQLDVLVLQQNLKNIITESDTSAGKENEPTEVVALPRSAKFLDWFLEGPQKALDHAKEEKELFASQGDKALAAGNGAPFTYDELRVLIELCFSEIMRGPRGEQNREDFMTAKRSNGDAMLRLSEVMWDSK</sequence>
<feature type="domain" description="Exocyst complex component Sec8 middle helical bundle" evidence="20">
    <location>
        <begin position="962"/>
        <end position="1211"/>
    </location>
</feature>
<dbReference type="FunFam" id="3.40.350.10:FF:000010">
    <property type="entry name" value="Probable Xaa-Pro aminopeptidase P"/>
    <property type="match status" value="1"/>
</dbReference>
<dbReference type="CDD" id="cd01085">
    <property type="entry name" value="APP"/>
    <property type="match status" value="1"/>
</dbReference>
<dbReference type="InterPro" id="IPR000994">
    <property type="entry name" value="Pept_M24"/>
</dbReference>
<dbReference type="InterPro" id="IPR029149">
    <property type="entry name" value="Creatin/AminoP/Spt16_N"/>
</dbReference>
<comment type="function">
    <text evidence="3">Catalyzes the removal of a penultimate prolyl residue from the N-termini of peptides.</text>
</comment>
<reference evidence="21" key="2">
    <citation type="journal article" date="2014" name="PLoS Genet.">
        <title>Signature gene expression reveals novel clues to the molecular mechanisms of dimorphic transition in Penicillium marneffei.</title>
        <authorList>
            <person name="Yang E."/>
            <person name="Wang G."/>
            <person name="Cai J."/>
            <person name="Woo P.C."/>
            <person name="Lau S.K."/>
            <person name="Yuen K.-Y."/>
            <person name="Chow W.-N."/>
            <person name="Lin X."/>
        </authorList>
    </citation>
    <scope>NUCLEOTIDE SEQUENCE</scope>
    <source>
        <strain evidence="21">PM1</strain>
    </source>
</reference>
<dbReference type="Pfam" id="PF04048">
    <property type="entry name" value="Sec8_N"/>
    <property type="match status" value="1"/>
</dbReference>
<evidence type="ECO:0000256" key="1">
    <source>
        <dbReference type="ARBA" id="ARBA00001424"/>
    </source>
</evidence>
<evidence type="ECO:0000259" key="19">
    <source>
        <dbReference type="Pfam" id="PF16188"/>
    </source>
</evidence>
<comment type="catalytic activity">
    <reaction evidence="1">
        <text>Release of any N-terminal amino acid, including proline, that is linked to proline, even from a dipeptide or tripeptide.</text>
        <dbReference type="EC" id="3.4.11.9"/>
    </reaction>
</comment>
<dbReference type="EMBL" id="JPOX01000077">
    <property type="protein sequence ID" value="KFX40992.1"/>
    <property type="molecule type" value="Genomic_DNA"/>
</dbReference>
<evidence type="ECO:0000313" key="21">
    <source>
        <dbReference type="EMBL" id="KFX40992.1"/>
    </source>
</evidence>
<dbReference type="GO" id="GO:0000145">
    <property type="term" value="C:exocyst"/>
    <property type="evidence" value="ECO:0007669"/>
    <property type="project" value="InterPro"/>
</dbReference>
<evidence type="ECO:0000256" key="12">
    <source>
        <dbReference type="ARBA" id="ARBA00023211"/>
    </source>
</evidence>
<dbReference type="Gene3D" id="3.40.350.10">
    <property type="entry name" value="Creatinase/prolidase N-terminal domain"/>
    <property type="match status" value="2"/>
</dbReference>
<dbReference type="InterPro" id="IPR000587">
    <property type="entry name" value="Creatinase_N"/>
</dbReference>
<name>A0A093UL74_TALMA</name>
<keyword evidence="12" id="KW-0464">Manganese</keyword>
<dbReference type="GO" id="GO:0070006">
    <property type="term" value="F:metalloaminopeptidase activity"/>
    <property type="evidence" value="ECO:0007669"/>
    <property type="project" value="InterPro"/>
</dbReference>
<evidence type="ECO:0000256" key="15">
    <source>
        <dbReference type="SAM" id="MobiDB-lite"/>
    </source>
</evidence>
<comment type="cofactor">
    <cofactor evidence="2">
        <name>Mn(2+)</name>
        <dbReference type="ChEBI" id="CHEBI:29035"/>
    </cofactor>
</comment>
<dbReference type="Pfam" id="PF20652">
    <property type="entry name" value="Sec8_C"/>
    <property type="match status" value="1"/>
</dbReference>
<evidence type="ECO:0000256" key="5">
    <source>
        <dbReference type="ARBA" id="ARBA00012574"/>
    </source>
</evidence>
<dbReference type="Pfam" id="PF16188">
    <property type="entry name" value="Peptidase_M24_C"/>
    <property type="match status" value="1"/>
</dbReference>
<dbReference type="GO" id="GO:0006508">
    <property type="term" value="P:proteolysis"/>
    <property type="evidence" value="ECO:0007669"/>
    <property type="project" value="UniProtKB-KW"/>
</dbReference>
<evidence type="ECO:0000256" key="2">
    <source>
        <dbReference type="ARBA" id="ARBA00001936"/>
    </source>
</evidence>
<evidence type="ECO:0000259" key="17">
    <source>
        <dbReference type="Pfam" id="PF01321"/>
    </source>
</evidence>
<dbReference type="InterPro" id="IPR033740">
    <property type="entry name" value="Pept_M24B"/>
</dbReference>
<dbReference type="InterPro" id="IPR048630">
    <property type="entry name" value="Sec8_M"/>
</dbReference>
<feature type="domain" description="Exocyst complex component Sec8 N-terminal" evidence="18">
    <location>
        <begin position="713"/>
        <end position="850"/>
    </location>
</feature>
<dbReference type="SUPFAM" id="SSF55920">
    <property type="entry name" value="Creatinase/aminopeptidase"/>
    <property type="match status" value="1"/>
</dbReference>
<feature type="compositionally biased region" description="Basic and acidic residues" evidence="15">
    <location>
        <begin position="677"/>
        <end position="697"/>
    </location>
</feature>
<dbReference type="GO" id="GO:0006904">
    <property type="term" value="P:vesicle docking involved in exocytosis"/>
    <property type="evidence" value="ECO:0007669"/>
    <property type="project" value="InterPro"/>
</dbReference>